<name>A0A8H4JTN6_9HYPO</name>
<sequence length="90" mass="10490">MEQIRMDLGNIMATPFPDSDDYRRRLTPEEVQGIREALIEYLERSNARSPFMSNREEQAPSYGVSQWAGVRVATLPILFMGSVVYYYFFN</sequence>
<keyword evidence="1" id="KW-0472">Membrane</keyword>
<feature type="transmembrane region" description="Helical" evidence="1">
    <location>
        <begin position="68"/>
        <end position="88"/>
    </location>
</feature>
<dbReference type="EMBL" id="JAADJG010000747">
    <property type="protein sequence ID" value="KAF4437796.1"/>
    <property type="molecule type" value="Genomic_DNA"/>
</dbReference>
<organism evidence="2 3">
    <name type="scientific">Fusarium austroafricanum</name>
    <dbReference type="NCBI Taxonomy" id="2364996"/>
    <lineage>
        <taxon>Eukaryota</taxon>
        <taxon>Fungi</taxon>
        <taxon>Dikarya</taxon>
        <taxon>Ascomycota</taxon>
        <taxon>Pezizomycotina</taxon>
        <taxon>Sordariomycetes</taxon>
        <taxon>Hypocreomycetidae</taxon>
        <taxon>Hypocreales</taxon>
        <taxon>Nectriaceae</taxon>
        <taxon>Fusarium</taxon>
        <taxon>Fusarium concolor species complex</taxon>
    </lineage>
</organism>
<keyword evidence="1" id="KW-1133">Transmembrane helix</keyword>
<reference evidence="2" key="1">
    <citation type="submission" date="2020-01" db="EMBL/GenBank/DDBJ databases">
        <title>Identification and distribution of gene clusters putatively required for synthesis of sphingolipid metabolism inhibitors in phylogenetically diverse species of the filamentous fungus Fusarium.</title>
        <authorList>
            <person name="Kim H.-S."/>
            <person name="Busman M."/>
            <person name="Brown D.W."/>
            <person name="Divon H."/>
            <person name="Uhlig S."/>
            <person name="Proctor R.H."/>
        </authorList>
    </citation>
    <scope>NUCLEOTIDE SEQUENCE</scope>
    <source>
        <strain evidence="2">NRRL 53441</strain>
    </source>
</reference>
<protein>
    <submittedName>
        <fullName evidence="2">Uncharacterized protein</fullName>
    </submittedName>
</protein>
<evidence type="ECO:0000313" key="2">
    <source>
        <dbReference type="EMBL" id="KAF4437796.1"/>
    </source>
</evidence>
<keyword evidence="3" id="KW-1185">Reference proteome</keyword>
<evidence type="ECO:0000313" key="3">
    <source>
        <dbReference type="Proteomes" id="UP000605986"/>
    </source>
</evidence>
<dbReference type="Proteomes" id="UP000605986">
    <property type="component" value="Unassembled WGS sequence"/>
</dbReference>
<comment type="caution">
    <text evidence="2">The sequence shown here is derived from an EMBL/GenBank/DDBJ whole genome shotgun (WGS) entry which is preliminary data.</text>
</comment>
<dbReference type="AlphaFoldDB" id="A0A8H4JTN6"/>
<gene>
    <name evidence="2" type="ORF">F53441_12937</name>
</gene>
<evidence type="ECO:0000256" key="1">
    <source>
        <dbReference type="SAM" id="Phobius"/>
    </source>
</evidence>
<proteinExistence type="predicted"/>
<accession>A0A8H4JTN6</accession>
<keyword evidence="1" id="KW-0812">Transmembrane</keyword>